<evidence type="ECO:0000256" key="1">
    <source>
        <dbReference type="ARBA" id="ARBA00007074"/>
    </source>
</evidence>
<evidence type="ECO:0000256" key="4">
    <source>
        <dbReference type="ARBA" id="ARBA00022807"/>
    </source>
</evidence>
<dbReference type="InterPro" id="IPR051202">
    <property type="entry name" value="Peptidase_C40"/>
</dbReference>
<dbReference type="Gene3D" id="3.90.1720.10">
    <property type="entry name" value="endopeptidase domain like (from Nostoc punctiforme)"/>
    <property type="match status" value="1"/>
</dbReference>
<reference evidence="6 7" key="1">
    <citation type="submission" date="2019-07" db="EMBL/GenBank/DDBJ databases">
        <title>Georgenia wutianyii sp. nov. and Georgenia *** sp. nov. isolated from plateau pika (Ochotona curzoniae) in the Qinghai-Tibet plateau of China.</title>
        <authorList>
            <person name="Tian Z."/>
        </authorList>
    </citation>
    <scope>NUCLEOTIDE SEQUENCE [LARGE SCALE GENOMIC DNA]</scope>
    <source>
        <strain evidence="6 7">Z446</strain>
    </source>
</reference>
<gene>
    <name evidence="6" type="ORF">FJ693_18250</name>
</gene>
<dbReference type="EMBL" id="VJXR01000090">
    <property type="protein sequence ID" value="TRW43301.1"/>
    <property type="molecule type" value="Genomic_DNA"/>
</dbReference>
<protein>
    <submittedName>
        <fullName evidence="6">NlpC/P60 family protein</fullName>
    </submittedName>
</protein>
<dbReference type="InterPro" id="IPR038765">
    <property type="entry name" value="Papain-like_cys_pep_sf"/>
</dbReference>
<sequence length="142" mass="14276">ETAAASRSGARAELPAATQAAPAAAAAPAPSASASAIVNYARQFIGTPYVYGGGTPAGFDCSGFTSYVFAHFGINLPRSSSAQSGAGTVVSAAQAQPGDLVWWPGHVGIYTGNGNHIAARNPGTPLAETPLYRANPTFIRVA</sequence>
<evidence type="ECO:0000259" key="5">
    <source>
        <dbReference type="PROSITE" id="PS51935"/>
    </source>
</evidence>
<dbReference type="PANTHER" id="PTHR47053">
    <property type="entry name" value="MUREIN DD-ENDOPEPTIDASE MEPH-RELATED"/>
    <property type="match status" value="1"/>
</dbReference>
<dbReference type="GO" id="GO:0006508">
    <property type="term" value="P:proteolysis"/>
    <property type="evidence" value="ECO:0007669"/>
    <property type="project" value="UniProtKB-KW"/>
</dbReference>
<feature type="domain" description="NlpC/P60" evidence="5">
    <location>
        <begin position="31"/>
        <end position="142"/>
    </location>
</feature>
<dbReference type="Proteomes" id="UP000318693">
    <property type="component" value="Unassembled WGS sequence"/>
</dbReference>
<comment type="caution">
    <text evidence="6">The sequence shown here is derived from an EMBL/GenBank/DDBJ whole genome shotgun (WGS) entry which is preliminary data.</text>
</comment>
<name>A0A552WKK2_9MICO</name>
<dbReference type="PROSITE" id="PS51935">
    <property type="entry name" value="NLPC_P60"/>
    <property type="match status" value="1"/>
</dbReference>
<keyword evidence="4" id="KW-0788">Thiol protease</keyword>
<comment type="similarity">
    <text evidence="1">Belongs to the peptidase C40 family.</text>
</comment>
<dbReference type="RefSeq" id="WP_143419871.1">
    <property type="nucleotide sequence ID" value="NZ_VJXR01000090.1"/>
</dbReference>
<dbReference type="InterPro" id="IPR000064">
    <property type="entry name" value="NLP_P60_dom"/>
</dbReference>
<keyword evidence="7" id="KW-1185">Reference proteome</keyword>
<dbReference type="GO" id="GO:0008234">
    <property type="term" value="F:cysteine-type peptidase activity"/>
    <property type="evidence" value="ECO:0007669"/>
    <property type="project" value="UniProtKB-KW"/>
</dbReference>
<keyword evidence="2" id="KW-0645">Protease</keyword>
<evidence type="ECO:0000313" key="6">
    <source>
        <dbReference type="EMBL" id="TRW43301.1"/>
    </source>
</evidence>
<evidence type="ECO:0000313" key="7">
    <source>
        <dbReference type="Proteomes" id="UP000318693"/>
    </source>
</evidence>
<keyword evidence="3" id="KW-0378">Hydrolase</keyword>
<evidence type="ECO:0000256" key="2">
    <source>
        <dbReference type="ARBA" id="ARBA00022670"/>
    </source>
</evidence>
<dbReference type="AlphaFoldDB" id="A0A552WKK2"/>
<evidence type="ECO:0000256" key="3">
    <source>
        <dbReference type="ARBA" id="ARBA00022801"/>
    </source>
</evidence>
<dbReference type="SUPFAM" id="SSF54001">
    <property type="entry name" value="Cysteine proteinases"/>
    <property type="match status" value="1"/>
</dbReference>
<feature type="non-terminal residue" evidence="6">
    <location>
        <position position="1"/>
    </location>
</feature>
<proteinExistence type="inferred from homology"/>
<dbReference type="Pfam" id="PF00877">
    <property type="entry name" value="NLPC_P60"/>
    <property type="match status" value="1"/>
</dbReference>
<accession>A0A552WKK2</accession>
<dbReference type="PANTHER" id="PTHR47053:SF1">
    <property type="entry name" value="MUREIN DD-ENDOPEPTIDASE MEPH-RELATED"/>
    <property type="match status" value="1"/>
</dbReference>
<organism evidence="6 7">
    <name type="scientific">Georgenia yuyongxinii</name>
    <dbReference type="NCBI Taxonomy" id="2589797"/>
    <lineage>
        <taxon>Bacteria</taxon>
        <taxon>Bacillati</taxon>
        <taxon>Actinomycetota</taxon>
        <taxon>Actinomycetes</taxon>
        <taxon>Micrococcales</taxon>
        <taxon>Bogoriellaceae</taxon>
        <taxon>Georgenia</taxon>
    </lineage>
</organism>